<evidence type="ECO:0000256" key="1">
    <source>
        <dbReference type="SAM" id="MobiDB-lite"/>
    </source>
</evidence>
<dbReference type="EMBL" id="LFRF01000066">
    <property type="protein sequence ID" value="KND86251.1"/>
    <property type="molecule type" value="Genomic_DNA"/>
</dbReference>
<gene>
    <name evidence="2" type="ORF">TOPH_09126</name>
</gene>
<sequence>MEPEREAKLQFLIGEELLDIPDAVAKHPQLVSQAVESAQSTITWVSVENIFLQSLQSPRERKPYRLAEVAASGVHGKLDHNSLEARFFSRRGVKGVVALAAALADNKQTATLLTSLPPKEITVVIDSIDKIKPHDDFTLMCLEVGKSRRYGARYSIYLPGSQRKPKKRDTHQKSVAGPGASSNTDVHGTVMPLREGPAKKRRRVSEEHTSQAYRPSTAEGRHDPPLFAEHRQSGGVCLDTDPAWEGDANYGIDLDTLDLDYGSPKIPENFGVDLDSPTFS</sequence>
<dbReference type="Proteomes" id="UP000036947">
    <property type="component" value="Unassembled WGS sequence"/>
</dbReference>
<keyword evidence="3" id="KW-1185">Reference proteome</keyword>
<comment type="caution">
    <text evidence="2">The sequence shown here is derived from an EMBL/GenBank/DDBJ whole genome shotgun (WGS) entry which is preliminary data.</text>
</comment>
<dbReference type="OrthoDB" id="5083758at2759"/>
<evidence type="ECO:0000313" key="2">
    <source>
        <dbReference type="EMBL" id="KND86251.1"/>
    </source>
</evidence>
<feature type="compositionally biased region" description="Basic and acidic residues" evidence="1">
    <location>
        <begin position="219"/>
        <end position="232"/>
    </location>
</feature>
<evidence type="ECO:0000313" key="3">
    <source>
        <dbReference type="Proteomes" id="UP000036947"/>
    </source>
</evidence>
<accession>A0A0L0MWU4</accession>
<feature type="region of interest" description="Disordered" evidence="1">
    <location>
        <begin position="156"/>
        <end position="240"/>
    </location>
</feature>
<name>A0A0L0MWU4_TOLOC</name>
<organism evidence="2 3">
    <name type="scientific">Tolypocladium ophioglossoides (strain CBS 100239)</name>
    <name type="common">Snaketongue truffleclub</name>
    <name type="synonym">Elaphocordyceps ophioglossoides</name>
    <dbReference type="NCBI Taxonomy" id="1163406"/>
    <lineage>
        <taxon>Eukaryota</taxon>
        <taxon>Fungi</taxon>
        <taxon>Dikarya</taxon>
        <taxon>Ascomycota</taxon>
        <taxon>Pezizomycotina</taxon>
        <taxon>Sordariomycetes</taxon>
        <taxon>Hypocreomycetidae</taxon>
        <taxon>Hypocreales</taxon>
        <taxon>Ophiocordycipitaceae</taxon>
        <taxon>Tolypocladium</taxon>
    </lineage>
</organism>
<proteinExistence type="predicted"/>
<dbReference type="AlphaFoldDB" id="A0A0L0MWU4"/>
<protein>
    <submittedName>
        <fullName evidence="2">Uncharacterized protein</fullName>
    </submittedName>
</protein>
<reference evidence="2 3" key="1">
    <citation type="journal article" date="2015" name="BMC Genomics">
        <title>The genome of the truffle-parasite Tolypocladium ophioglossoides and the evolution of antifungal peptaibiotics.</title>
        <authorList>
            <person name="Quandt C.A."/>
            <person name="Bushley K.E."/>
            <person name="Spatafora J.W."/>
        </authorList>
    </citation>
    <scope>NUCLEOTIDE SEQUENCE [LARGE SCALE GENOMIC DNA]</scope>
    <source>
        <strain evidence="2 3">CBS 100239</strain>
    </source>
</reference>